<dbReference type="AlphaFoldDB" id="C6XWA2"/>
<dbReference type="CAZy" id="GT14">
    <property type="family name" value="Glycosyltransferase Family 14"/>
</dbReference>
<evidence type="ECO:0000256" key="9">
    <source>
        <dbReference type="ARBA" id="ARBA00022989"/>
    </source>
</evidence>
<dbReference type="InterPro" id="IPR043538">
    <property type="entry name" value="XYLT"/>
</dbReference>
<evidence type="ECO:0000256" key="3">
    <source>
        <dbReference type="ARBA" id="ARBA00022676"/>
    </source>
</evidence>
<dbReference type="PANTHER" id="PTHR46025">
    <property type="entry name" value="XYLOSYLTRANSFERASE OXT"/>
    <property type="match status" value="1"/>
</dbReference>
<keyword evidence="6" id="KW-0479">Metal-binding</keyword>
<name>C6XWA2_PEDHD</name>
<comment type="subcellular location">
    <subcellularLocation>
        <location evidence="2">Endoplasmic reticulum membrane</location>
        <topology evidence="2">Single-pass type II membrane protein</topology>
    </subcellularLocation>
    <subcellularLocation>
        <location evidence="1">Golgi apparatus membrane</location>
        <topology evidence="1">Single-pass type II membrane protein</topology>
    </subcellularLocation>
</comment>
<protein>
    <recommendedName>
        <fullName evidence="14">Peptide O-xylosyltransferase</fullName>
    </recommendedName>
</protein>
<dbReference type="Proteomes" id="UP000000852">
    <property type="component" value="Chromosome"/>
</dbReference>
<evidence type="ECO:0000256" key="13">
    <source>
        <dbReference type="ARBA" id="ARBA00023180"/>
    </source>
</evidence>
<dbReference type="EMBL" id="CP001681">
    <property type="protein sequence ID" value="ACU04181.1"/>
    <property type="molecule type" value="Genomic_DNA"/>
</dbReference>
<keyword evidence="3" id="KW-0328">Glycosyltransferase</keyword>
<dbReference type="RefSeq" id="WP_015807795.1">
    <property type="nucleotide sequence ID" value="NC_013061.1"/>
</dbReference>
<sequence>MRIAHIILAHKNPAQLLRLTKKLEHKMSDIYLHIDAKVPIAPFESIIRGSQIFFIKNRVNCNWGGFSLLDTIIKSLQQVINGNVRYDFINLISAQDYPLMNAEDMYNFLEKRMGKIFISYDTSPNSEWWQHARKRYERYHLTDYSFTGKYFVQKIINIFFRKRSFPLNVPMYGGNKSCWWTITGDSAAYLLNQLDPKSKLYKFLRYCWGSEEFVISTLLMNSQFSTQVVNENYRYIDWSEGKSSPKLLLVEDLQAIQASKMLFARKFDNEIDVKVMDLLDNDSASH</sequence>
<evidence type="ECO:0000256" key="6">
    <source>
        <dbReference type="ARBA" id="ARBA00022723"/>
    </source>
</evidence>
<dbReference type="KEGG" id="phe:Phep_1973"/>
<dbReference type="STRING" id="485917.Phep_1973"/>
<keyword evidence="11" id="KW-0472">Membrane</keyword>
<organism evidence="15 16">
    <name type="scientific">Pedobacter heparinus (strain ATCC 13125 / DSM 2366 / CIP 104194 / JCM 7457 / NBRC 12017 / NCIMB 9290 / NRRL B-14731 / HIM 762-3)</name>
    <dbReference type="NCBI Taxonomy" id="485917"/>
    <lineage>
        <taxon>Bacteria</taxon>
        <taxon>Pseudomonadati</taxon>
        <taxon>Bacteroidota</taxon>
        <taxon>Sphingobacteriia</taxon>
        <taxon>Sphingobacteriales</taxon>
        <taxon>Sphingobacteriaceae</taxon>
        <taxon>Pedobacter</taxon>
    </lineage>
</organism>
<gene>
    <name evidence="15" type="ordered locus">Phep_1973</name>
</gene>
<evidence type="ECO:0000256" key="12">
    <source>
        <dbReference type="ARBA" id="ARBA00023157"/>
    </source>
</evidence>
<dbReference type="GO" id="GO:0050650">
    <property type="term" value="P:chondroitin sulfate proteoglycan biosynthetic process"/>
    <property type="evidence" value="ECO:0007669"/>
    <property type="project" value="TreeGrafter"/>
</dbReference>
<dbReference type="HOGENOM" id="CLU_032341_0_1_10"/>
<dbReference type="eggNOG" id="COG0463">
    <property type="taxonomic scope" value="Bacteria"/>
</dbReference>
<keyword evidence="4 15" id="KW-0808">Transferase</keyword>
<keyword evidence="5" id="KW-0812">Transmembrane</keyword>
<accession>C6XWA2</accession>
<keyword evidence="9" id="KW-1133">Transmembrane helix</keyword>
<dbReference type="GO" id="GO:0046872">
    <property type="term" value="F:metal ion binding"/>
    <property type="evidence" value="ECO:0007669"/>
    <property type="project" value="UniProtKB-KW"/>
</dbReference>
<dbReference type="Pfam" id="PF02485">
    <property type="entry name" value="Branch"/>
    <property type="match status" value="1"/>
</dbReference>
<evidence type="ECO:0000256" key="2">
    <source>
        <dbReference type="ARBA" id="ARBA00004648"/>
    </source>
</evidence>
<proteinExistence type="predicted"/>
<keyword evidence="10" id="KW-0333">Golgi apparatus</keyword>
<keyword evidence="8" id="KW-0735">Signal-anchor</keyword>
<evidence type="ECO:0000256" key="8">
    <source>
        <dbReference type="ARBA" id="ARBA00022968"/>
    </source>
</evidence>
<evidence type="ECO:0000256" key="14">
    <source>
        <dbReference type="ARBA" id="ARBA00042865"/>
    </source>
</evidence>
<keyword evidence="16" id="KW-1185">Reference proteome</keyword>
<evidence type="ECO:0000256" key="5">
    <source>
        <dbReference type="ARBA" id="ARBA00022692"/>
    </source>
</evidence>
<dbReference type="GO" id="GO:0016020">
    <property type="term" value="C:membrane"/>
    <property type="evidence" value="ECO:0007669"/>
    <property type="project" value="InterPro"/>
</dbReference>
<evidence type="ECO:0000256" key="4">
    <source>
        <dbReference type="ARBA" id="ARBA00022679"/>
    </source>
</evidence>
<evidence type="ECO:0000313" key="15">
    <source>
        <dbReference type="EMBL" id="ACU04181.1"/>
    </source>
</evidence>
<dbReference type="GO" id="GO:0015012">
    <property type="term" value="P:heparan sulfate proteoglycan biosynthetic process"/>
    <property type="evidence" value="ECO:0007669"/>
    <property type="project" value="TreeGrafter"/>
</dbReference>
<dbReference type="OrthoDB" id="7943907at2"/>
<dbReference type="InterPro" id="IPR003406">
    <property type="entry name" value="Glyco_trans_14"/>
</dbReference>
<reference evidence="15 16" key="1">
    <citation type="journal article" date="2009" name="Stand. Genomic Sci.">
        <title>Complete genome sequence of Pedobacter heparinus type strain (HIM 762-3).</title>
        <authorList>
            <person name="Han C."/>
            <person name="Spring S."/>
            <person name="Lapidus A."/>
            <person name="Del Rio T.G."/>
            <person name="Tice H."/>
            <person name="Copeland A."/>
            <person name="Cheng J.F."/>
            <person name="Lucas S."/>
            <person name="Chen F."/>
            <person name="Nolan M."/>
            <person name="Bruce D."/>
            <person name="Goodwin L."/>
            <person name="Pitluck S."/>
            <person name="Ivanova N."/>
            <person name="Mavromatis K."/>
            <person name="Mikhailova N."/>
            <person name="Pati A."/>
            <person name="Chen A."/>
            <person name="Palaniappan K."/>
            <person name="Land M."/>
            <person name="Hauser L."/>
            <person name="Chang Y.J."/>
            <person name="Jeffries C.C."/>
            <person name="Saunders E."/>
            <person name="Chertkov O."/>
            <person name="Brettin T."/>
            <person name="Goker M."/>
            <person name="Rohde M."/>
            <person name="Bristow J."/>
            <person name="Eisen J.A."/>
            <person name="Markowitz V."/>
            <person name="Hugenholtz P."/>
            <person name="Kyrpides N.C."/>
            <person name="Klenk H.P."/>
            <person name="Detter J.C."/>
        </authorList>
    </citation>
    <scope>NUCLEOTIDE SEQUENCE [LARGE SCALE GENOMIC DNA]</scope>
    <source>
        <strain evidence="16">ATCC 13125 / DSM 2366 / CIP 104194 / JCM 7457 / NBRC 12017 / NCIMB 9290 / NRRL B-14731 / HIM 762-3</strain>
    </source>
</reference>
<keyword evidence="7" id="KW-0256">Endoplasmic reticulum</keyword>
<keyword evidence="13" id="KW-0325">Glycoprotein</keyword>
<evidence type="ECO:0000256" key="11">
    <source>
        <dbReference type="ARBA" id="ARBA00023136"/>
    </source>
</evidence>
<evidence type="ECO:0000256" key="7">
    <source>
        <dbReference type="ARBA" id="ARBA00022824"/>
    </source>
</evidence>
<evidence type="ECO:0000256" key="10">
    <source>
        <dbReference type="ARBA" id="ARBA00023034"/>
    </source>
</evidence>
<dbReference type="PANTHER" id="PTHR46025:SF3">
    <property type="entry name" value="XYLOSYLTRANSFERASE OXT"/>
    <property type="match status" value="1"/>
</dbReference>
<evidence type="ECO:0000256" key="1">
    <source>
        <dbReference type="ARBA" id="ARBA00004323"/>
    </source>
</evidence>
<evidence type="ECO:0000313" key="16">
    <source>
        <dbReference type="Proteomes" id="UP000000852"/>
    </source>
</evidence>
<keyword evidence="12" id="KW-1015">Disulfide bond</keyword>
<dbReference type="GO" id="GO:0030158">
    <property type="term" value="F:protein xylosyltransferase activity"/>
    <property type="evidence" value="ECO:0007669"/>
    <property type="project" value="InterPro"/>
</dbReference>